<evidence type="ECO:0000313" key="3">
    <source>
        <dbReference type="Proteomes" id="UP000321772"/>
    </source>
</evidence>
<proteinExistence type="predicted"/>
<reference evidence="2 3" key="1">
    <citation type="submission" date="2019-06" db="EMBL/GenBank/DDBJ databases">
        <title>Genome analyses of bacteria isolated from kimchi.</title>
        <authorList>
            <person name="Lee S."/>
            <person name="Ahn S."/>
            <person name="Roh S."/>
        </authorList>
    </citation>
    <scope>NUCLEOTIDE SEQUENCE [LARGE SCALE GENOMIC DNA]</scope>
    <source>
        <strain evidence="2 3">CBA3616</strain>
    </source>
</reference>
<dbReference type="Proteomes" id="UP000321772">
    <property type="component" value="Chromosome"/>
</dbReference>
<gene>
    <name evidence="2" type="ORF">FGL77_07505</name>
</gene>
<organism evidence="2 3">
    <name type="scientific">Loigolactobacillus coryniformis</name>
    <dbReference type="NCBI Taxonomy" id="1610"/>
    <lineage>
        <taxon>Bacteria</taxon>
        <taxon>Bacillati</taxon>
        <taxon>Bacillota</taxon>
        <taxon>Bacilli</taxon>
        <taxon>Lactobacillales</taxon>
        <taxon>Lactobacillaceae</taxon>
        <taxon>Loigolactobacillus</taxon>
    </lineage>
</organism>
<name>A0A5B8TL81_9LACO</name>
<dbReference type="InterPro" id="IPR031807">
    <property type="entry name" value="HicB-like"/>
</dbReference>
<dbReference type="Pfam" id="PF15919">
    <property type="entry name" value="HicB_lk_antitox"/>
    <property type="match status" value="1"/>
</dbReference>
<dbReference type="RefSeq" id="WP_146989367.1">
    <property type="nucleotide sequence ID" value="NZ_CP042392.1"/>
</dbReference>
<evidence type="ECO:0000313" key="2">
    <source>
        <dbReference type="EMBL" id="QEA53161.1"/>
    </source>
</evidence>
<dbReference type="Gene3D" id="3.30.160.250">
    <property type="match status" value="1"/>
</dbReference>
<dbReference type="InterPro" id="IPR035069">
    <property type="entry name" value="TTHA1013/TTHA0281-like"/>
</dbReference>
<sequence>MSKINMVIYPAILTSDEGNTIDVTFPDVPAAITFGNSFKEAVVMGAEALGLALYGQRNLPEPSDIRQLKLASAQQAVLIAVDLAEFKKRVKTPMVKKNTTVPRELALAAEQQGINFSEVLTEALKAKLGA</sequence>
<dbReference type="SUPFAM" id="SSF143100">
    <property type="entry name" value="TTHA1013/TTHA0281-like"/>
    <property type="match status" value="1"/>
</dbReference>
<accession>A0A5B8TL81</accession>
<evidence type="ECO:0000259" key="1">
    <source>
        <dbReference type="Pfam" id="PF15919"/>
    </source>
</evidence>
<feature type="domain" description="HicB-like antitoxin of toxin-antitoxin system" evidence="1">
    <location>
        <begin position="9"/>
        <end position="117"/>
    </location>
</feature>
<protein>
    <submittedName>
        <fullName evidence="2">HicB family protein</fullName>
    </submittedName>
</protein>
<dbReference type="AlphaFoldDB" id="A0A5B8TL81"/>
<dbReference type="EMBL" id="CP042392">
    <property type="protein sequence ID" value="QEA53161.1"/>
    <property type="molecule type" value="Genomic_DNA"/>
</dbReference>